<sequence length="315" mass="36545">MNVLKHISLILIIFAGHTTAQTPDRFRSQILSEDEMLITTGRAIQLIQENKPTEFKNLFAPDIRKTISDSQIMQLTEQLNSLFKNEKIPTDKRDILPSLQVTGNSKDTLFVNNINYNFKSSQTLIFSFLKKYGTKELAGIHLKKQPLNTGNHRPNLKQIEDFKFNVDDITWFRIYYDEGPNKVTKFKNETGYFAVQGDAEKFEKSGIKPILKNIFSDLAQSKYESADIFNDSLKRGEDPKFIQIEFSLKGKPYLISLYLPLLDHQNYSGKIVLMEKEYQNLGYQFILNQNDYLGVVKEFPKILDLKLDNFYEDKP</sequence>
<dbReference type="OrthoDB" id="1243722at2"/>
<proteinExistence type="predicted"/>
<keyword evidence="4" id="KW-1185">Reference proteome</keyword>
<reference evidence="4" key="3">
    <citation type="submission" date="2018-11" db="EMBL/GenBank/DDBJ databases">
        <title>Proposal to divide the Flavobacteriaceae and reorganize its genera based on Amino Acid Identity values calculated from whole genome sequences.</title>
        <authorList>
            <person name="Nicholson A.C."/>
            <person name="Gulvik C.A."/>
            <person name="Whitney A.M."/>
            <person name="Humrighouse B.W."/>
            <person name="Bell M."/>
            <person name="Holmes B."/>
            <person name="Steigerwalt A.G."/>
            <person name="Villarma A."/>
            <person name="Sheth M."/>
            <person name="Batra D."/>
            <person name="Pryor J."/>
            <person name="Bernardet J.-F."/>
            <person name="Hugo C."/>
            <person name="Kampfer P."/>
            <person name="Newman J."/>
            <person name="McQuiston J.R."/>
        </authorList>
    </citation>
    <scope>NUCLEOTIDE SEQUENCE [LARGE SCALE GENOMIC DNA]</scope>
    <source>
        <strain evidence="4">G0188</strain>
    </source>
</reference>
<organism evidence="2 3">
    <name type="scientific">Chryseobacterium carnipullorum</name>
    <dbReference type="NCBI Taxonomy" id="1124835"/>
    <lineage>
        <taxon>Bacteria</taxon>
        <taxon>Pseudomonadati</taxon>
        <taxon>Bacteroidota</taxon>
        <taxon>Flavobacteriia</taxon>
        <taxon>Flavobacteriales</taxon>
        <taxon>Weeksellaceae</taxon>
        <taxon>Chryseobacterium group</taxon>
        <taxon>Chryseobacterium</taxon>
    </lineage>
</organism>
<evidence type="ECO:0000313" key="1">
    <source>
        <dbReference type="EMBL" id="AZA49201.1"/>
    </source>
</evidence>
<dbReference type="EMBL" id="CP033920">
    <property type="protein sequence ID" value="AZA49201.1"/>
    <property type="molecule type" value="Genomic_DNA"/>
</dbReference>
<dbReference type="AlphaFoldDB" id="A0A376DT01"/>
<dbReference type="KEGG" id="ccau:EG346_13900"/>
<dbReference type="Proteomes" id="UP000255224">
    <property type="component" value="Unassembled WGS sequence"/>
</dbReference>
<reference evidence="1" key="2">
    <citation type="submission" date="2018-11" db="EMBL/GenBank/DDBJ databases">
        <title>Proposal to divide the Flavobacteriaceae and reorganize its genera based on Amino Acid Identity values calculated from whole genome sequences.</title>
        <authorList>
            <person name="Nicholson A.C."/>
            <person name="Gulvik C.A."/>
            <person name="Whitney A.M."/>
            <person name="Humrighouse B.W."/>
            <person name="Bell M."/>
            <person name="Holmes B."/>
            <person name="Steigerwalt A."/>
            <person name="Villarma A."/>
            <person name="Sheth M."/>
            <person name="Batra D."/>
            <person name="Pryor J."/>
            <person name="Bernardet J.-F."/>
            <person name="Hugo C."/>
            <person name="Kampfer P."/>
            <person name="Newman J."/>
            <person name="Mcquiston J.R."/>
        </authorList>
    </citation>
    <scope>NUCLEOTIDE SEQUENCE [LARGE SCALE GENOMIC DNA]</scope>
    <source>
        <strain evidence="1">G0188</strain>
    </source>
</reference>
<protein>
    <submittedName>
        <fullName evidence="2">Uncharacterized protein</fullName>
    </submittedName>
</protein>
<accession>A0A376DT01</accession>
<reference evidence="2 3" key="1">
    <citation type="submission" date="2018-06" db="EMBL/GenBank/DDBJ databases">
        <authorList>
            <consortium name="Pathogen Informatics"/>
            <person name="Doyle S."/>
        </authorList>
    </citation>
    <scope>NUCLEOTIDE SEQUENCE [LARGE SCALE GENOMIC DNA]</scope>
    <source>
        <strain evidence="2 3">NCTC13533</strain>
    </source>
</reference>
<dbReference type="RefSeq" id="WP_123879288.1">
    <property type="nucleotide sequence ID" value="NZ_CP033920.1"/>
</dbReference>
<accession>A0A3G6M0R7</accession>
<evidence type="ECO:0000313" key="4">
    <source>
        <dbReference type="Proteomes" id="UP000273270"/>
    </source>
</evidence>
<name>A0A376DT01_CHRCU</name>
<dbReference type="EMBL" id="UFVQ01000003">
    <property type="protein sequence ID" value="STC94008.1"/>
    <property type="molecule type" value="Genomic_DNA"/>
</dbReference>
<evidence type="ECO:0000313" key="3">
    <source>
        <dbReference type="Proteomes" id="UP000255224"/>
    </source>
</evidence>
<gene>
    <name evidence="1" type="ORF">EG346_13900</name>
    <name evidence="2" type="ORF">NCTC13533_01232</name>
</gene>
<dbReference type="Proteomes" id="UP000273270">
    <property type="component" value="Chromosome"/>
</dbReference>
<evidence type="ECO:0000313" key="2">
    <source>
        <dbReference type="EMBL" id="STC94008.1"/>
    </source>
</evidence>